<dbReference type="InterPro" id="IPR015202">
    <property type="entry name" value="GO-like_E_set"/>
</dbReference>
<protein>
    <recommendedName>
        <fullName evidence="7">Galactose oxidase</fullName>
    </recommendedName>
</protein>
<accession>A0A9Q1KBF9</accession>
<dbReference type="SUPFAM" id="SSF50965">
    <property type="entry name" value="Galactose oxidase, central domain"/>
    <property type="match status" value="1"/>
</dbReference>
<evidence type="ECO:0000259" key="3">
    <source>
        <dbReference type="Pfam" id="PF07250"/>
    </source>
</evidence>
<evidence type="ECO:0008006" key="7">
    <source>
        <dbReference type="Google" id="ProtNLM"/>
    </source>
</evidence>
<dbReference type="InterPro" id="IPR013783">
    <property type="entry name" value="Ig-like_fold"/>
</dbReference>
<evidence type="ECO:0000256" key="1">
    <source>
        <dbReference type="ARBA" id="ARBA00022729"/>
    </source>
</evidence>
<dbReference type="InterPro" id="IPR014756">
    <property type="entry name" value="Ig_E-set"/>
</dbReference>
<sequence>MPQKELKLASPLLLTVVLLISWSLVTSACSDDDTATDCKGCILNRMKYDCPSCVRTLRCMAKCLWAGSPRIKCTKRCVVVNRGIYLTFVSPTRMERGMPSTIDRSADEDTVQPKNAVASLLVSDNPNAAHLQIVMISFCAPVLLSLPPSNSQVQGLGEWQLVHENIGISAMHMQLLRNNKVIMFDRTDFGPSNLSLPGGRCRHDTFDSALQTDCTAHSILYDVATNTFRALMIETDTWCSSGAVMPDGTLVQTGGYNDGDHALRTFTPCDGLTCDWVEYASYLAERRWYATNQILPDGRIIIIGGRRVYTYEFYPRSVPTTFWLNFLEETRDDEENNLYPFLHLLPDGNLFIFANNRAISLDYTRNSIVKEFPSITDGDPRNYPSSGSSVLLPIDENQPLEAEVLICGGSQHGAFTRAMRDRVFVRASCTCGRLKVTDSNPAWQMEYMPRARVMGDMLLLPNGDVLIVNGAELGTAGWENAESPITNPVIYRPSNEGNERFCVMSPSTRPRMYHSAAVLLPDGRVLVGGSNPHIYYNFTNVEFPTDLSLEAYSPPYLFDTYALIRPIITYGDQLVGYGLPFSITFSVQHYQADSTNPLSVNIIAPSFTTHSLAMNQRMVILKVARITQVSIGMYNVGLIGPSTSHIAPPGHYLLFVVHAGIPSVGMWVRIQ</sequence>
<dbReference type="Pfam" id="PF07250">
    <property type="entry name" value="Glyoxal_oxid_N"/>
    <property type="match status" value="1"/>
</dbReference>
<dbReference type="OrthoDB" id="2019572at2759"/>
<dbReference type="PANTHER" id="PTHR32208">
    <property type="entry name" value="SECRETED PROTEIN-RELATED"/>
    <property type="match status" value="1"/>
</dbReference>
<organism evidence="5 6">
    <name type="scientific">Carnegiea gigantea</name>
    <dbReference type="NCBI Taxonomy" id="171969"/>
    <lineage>
        <taxon>Eukaryota</taxon>
        <taxon>Viridiplantae</taxon>
        <taxon>Streptophyta</taxon>
        <taxon>Embryophyta</taxon>
        <taxon>Tracheophyta</taxon>
        <taxon>Spermatophyta</taxon>
        <taxon>Magnoliopsida</taxon>
        <taxon>eudicotyledons</taxon>
        <taxon>Gunneridae</taxon>
        <taxon>Pentapetalae</taxon>
        <taxon>Caryophyllales</taxon>
        <taxon>Cactineae</taxon>
        <taxon>Cactaceae</taxon>
        <taxon>Cactoideae</taxon>
        <taxon>Echinocereeae</taxon>
        <taxon>Carnegiea</taxon>
    </lineage>
</organism>
<dbReference type="InterPro" id="IPR037293">
    <property type="entry name" value="Gal_Oxidase_central_sf"/>
</dbReference>
<dbReference type="PANTHER" id="PTHR32208:SF71">
    <property type="entry name" value="GLYOXAL OXIDASE-RELATED PROTEIN"/>
    <property type="match status" value="1"/>
</dbReference>
<dbReference type="PROSITE" id="PS51257">
    <property type="entry name" value="PROKAR_LIPOPROTEIN"/>
    <property type="match status" value="1"/>
</dbReference>
<dbReference type="Pfam" id="PF09118">
    <property type="entry name" value="GO-like_E_set"/>
    <property type="match status" value="1"/>
</dbReference>
<feature type="domain" description="Glyoxal oxidase N-terminal" evidence="3">
    <location>
        <begin position="171"/>
        <end position="556"/>
    </location>
</feature>
<proteinExistence type="predicted"/>
<comment type="caution">
    <text evidence="5">The sequence shown here is derived from an EMBL/GenBank/DDBJ whole genome shotgun (WGS) entry which is preliminary data.</text>
</comment>
<feature type="chain" id="PRO_5040343536" description="Galactose oxidase" evidence="2">
    <location>
        <begin position="29"/>
        <end position="671"/>
    </location>
</feature>
<dbReference type="EMBL" id="JAKOGI010000197">
    <property type="protein sequence ID" value="KAJ8440167.1"/>
    <property type="molecule type" value="Genomic_DNA"/>
</dbReference>
<dbReference type="AlphaFoldDB" id="A0A9Q1KBF9"/>
<dbReference type="CDD" id="cd02851">
    <property type="entry name" value="E_set_GO_C"/>
    <property type="match status" value="1"/>
</dbReference>
<dbReference type="Proteomes" id="UP001153076">
    <property type="component" value="Unassembled WGS sequence"/>
</dbReference>
<evidence type="ECO:0000256" key="2">
    <source>
        <dbReference type="SAM" id="SignalP"/>
    </source>
</evidence>
<gene>
    <name evidence="5" type="ORF">Cgig2_003492</name>
</gene>
<feature type="signal peptide" evidence="2">
    <location>
        <begin position="1"/>
        <end position="28"/>
    </location>
</feature>
<feature type="domain" description="Galactose oxidase-like Early set" evidence="4">
    <location>
        <begin position="565"/>
        <end position="670"/>
    </location>
</feature>
<evidence type="ECO:0000259" key="4">
    <source>
        <dbReference type="Pfam" id="PF09118"/>
    </source>
</evidence>
<name>A0A9Q1KBF9_9CARY</name>
<keyword evidence="6" id="KW-1185">Reference proteome</keyword>
<reference evidence="5" key="1">
    <citation type="submission" date="2022-04" db="EMBL/GenBank/DDBJ databases">
        <title>Carnegiea gigantea Genome sequencing and assembly v2.</title>
        <authorList>
            <person name="Copetti D."/>
            <person name="Sanderson M.J."/>
            <person name="Burquez A."/>
            <person name="Wojciechowski M.F."/>
        </authorList>
    </citation>
    <scope>NUCLEOTIDE SEQUENCE</scope>
    <source>
        <strain evidence="5">SGP5-SGP5p</strain>
        <tissue evidence="5">Aerial part</tissue>
    </source>
</reference>
<dbReference type="InterPro" id="IPR011043">
    <property type="entry name" value="Gal_Oxase/kelch_b-propeller"/>
</dbReference>
<dbReference type="SUPFAM" id="SSF81296">
    <property type="entry name" value="E set domains"/>
    <property type="match status" value="1"/>
</dbReference>
<evidence type="ECO:0000313" key="5">
    <source>
        <dbReference type="EMBL" id="KAJ8440167.1"/>
    </source>
</evidence>
<dbReference type="InterPro" id="IPR009880">
    <property type="entry name" value="Glyoxal_oxidase_N"/>
</dbReference>
<dbReference type="Gene3D" id="2.130.10.80">
    <property type="entry name" value="Galactose oxidase/kelch, beta-propeller"/>
    <property type="match status" value="1"/>
</dbReference>
<keyword evidence="1 2" id="KW-0732">Signal</keyword>
<evidence type="ECO:0000313" key="6">
    <source>
        <dbReference type="Proteomes" id="UP001153076"/>
    </source>
</evidence>
<dbReference type="Gene3D" id="2.60.40.10">
    <property type="entry name" value="Immunoglobulins"/>
    <property type="match status" value="1"/>
</dbReference>